<feature type="non-terminal residue" evidence="1">
    <location>
        <position position="373"/>
    </location>
</feature>
<proteinExistence type="predicted"/>
<sequence>SEATSISCRNADFTVNQNVLVDSFQQVRTDTTAATIAAAAPFVAVTNVVNTSTMGGTGTVGTMDTGDKLCGVKGNIAGTALTLTADSTGRWWAWTAAQGTVYVDGATTAFLFEASVAAGATTTFATTATHAWDKAYATVNDFSSITNVASAIGSNTWHGTSRVLTTTLTGATAAAVVDGYTIKYVDKVVNYGGGTGNQTISYVTTYVASSAGKASLTVTCGADHLPLASNAINDGAPAAAEYYESHEITLTFATAAAANGWPTGGSDPTDAGVTAPALSCDDVVRAYPGGDAAGSETLSVGKNYADVATGGTLASITATAYDQYGVGIAGVTARFDSVTATNAADTAISVGAATERATLTTGADGTATLTAVV</sequence>
<gene>
    <name evidence="1" type="ORF">METZ01_LOCUS309012</name>
</gene>
<evidence type="ECO:0000313" key="1">
    <source>
        <dbReference type="EMBL" id="SVC56158.1"/>
    </source>
</evidence>
<accession>A0A382N6H6</accession>
<dbReference type="EMBL" id="UINC01097995">
    <property type="protein sequence ID" value="SVC56158.1"/>
    <property type="molecule type" value="Genomic_DNA"/>
</dbReference>
<name>A0A382N6H6_9ZZZZ</name>
<reference evidence="1" key="1">
    <citation type="submission" date="2018-05" db="EMBL/GenBank/DDBJ databases">
        <authorList>
            <person name="Lanie J.A."/>
            <person name="Ng W.-L."/>
            <person name="Kazmierczak K.M."/>
            <person name="Andrzejewski T.M."/>
            <person name="Davidsen T.M."/>
            <person name="Wayne K.J."/>
            <person name="Tettelin H."/>
            <person name="Glass J.I."/>
            <person name="Rusch D."/>
            <person name="Podicherti R."/>
            <person name="Tsui H.-C.T."/>
            <person name="Winkler M.E."/>
        </authorList>
    </citation>
    <scope>NUCLEOTIDE SEQUENCE</scope>
</reference>
<organism evidence="1">
    <name type="scientific">marine metagenome</name>
    <dbReference type="NCBI Taxonomy" id="408172"/>
    <lineage>
        <taxon>unclassified sequences</taxon>
        <taxon>metagenomes</taxon>
        <taxon>ecological metagenomes</taxon>
    </lineage>
</organism>
<evidence type="ECO:0008006" key="2">
    <source>
        <dbReference type="Google" id="ProtNLM"/>
    </source>
</evidence>
<feature type="non-terminal residue" evidence="1">
    <location>
        <position position="1"/>
    </location>
</feature>
<dbReference type="AlphaFoldDB" id="A0A382N6H6"/>
<protein>
    <recommendedName>
        <fullName evidence="2">Big-1 domain-containing protein</fullName>
    </recommendedName>
</protein>